<keyword evidence="2" id="KW-1185">Reference proteome</keyword>
<evidence type="ECO:0000313" key="2">
    <source>
        <dbReference type="Proteomes" id="UP001597302"/>
    </source>
</evidence>
<comment type="caution">
    <text evidence="1">The sequence shown here is derived from an EMBL/GenBank/DDBJ whole genome shotgun (WGS) entry which is preliminary data.</text>
</comment>
<dbReference type="Pfam" id="PF05930">
    <property type="entry name" value="Phage_AlpA"/>
    <property type="match status" value="1"/>
</dbReference>
<dbReference type="Proteomes" id="UP001597302">
    <property type="component" value="Unassembled WGS sequence"/>
</dbReference>
<evidence type="ECO:0000313" key="1">
    <source>
        <dbReference type="EMBL" id="MFD1481316.1"/>
    </source>
</evidence>
<reference evidence="2" key="1">
    <citation type="journal article" date="2019" name="Int. J. Syst. Evol. Microbiol.">
        <title>The Global Catalogue of Microorganisms (GCM) 10K type strain sequencing project: providing services to taxonomists for standard genome sequencing and annotation.</title>
        <authorList>
            <consortium name="The Broad Institute Genomics Platform"/>
            <consortium name="The Broad Institute Genome Sequencing Center for Infectious Disease"/>
            <person name="Wu L."/>
            <person name="Ma J."/>
        </authorList>
    </citation>
    <scope>NUCLEOTIDE SEQUENCE [LARGE SCALE GENOMIC DNA]</scope>
    <source>
        <strain evidence="2">CCM 8875</strain>
    </source>
</reference>
<organism evidence="1 2">
    <name type="scientific">Paracoccus nototheniae</name>
    <dbReference type="NCBI Taxonomy" id="2489002"/>
    <lineage>
        <taxon>Bacteria</taxon>
        <taxon>Pseudomonadati</taxon>
        <taxon>Pseudomonadota</taxon>
        <taxon>Alphaproteobacteria</taxon>
        <taxon>Rhodobacterales</taxon>
        <taxon>Paracoccaceae</taxon>
        <taxon>Paracoccus</taxon>
    </lineage>
</organism>
<dbReference type="InterPro" id="IPR010260">
    <property type="entry name" value="AlpA"/>
</dbReference>
<gene>
    <name evidence="1" type="ORF">ACFQ5P_08410</name>
</gene>
<dbReference type="EMBL" id="JBHTOQ010000020">
    <property type="protein sequence ID" value="MFD1481316.1"/>
    <property type="molecule type" value="Genomic_DNA"/>
</dbReference>
<proteinExistence type="predicted"/>
<sequence length="108" mass="11576">MNHLLNTTAATTAADYGSPDRAFTPAALVPNALLRTPDVCAVTGMARPTLYEAMAKGLFPRPIKLGEKSSAWGAAEVNKWCAYRLAGKTEGELRILVVELTEARKLCA</sequence>
<accession>A0ABW4DY55</accession>
<dbReference type="RefSeq" id="WP_131574457.1">
    <property type="nucleotide sequence ID" value="NZ_CBCSAJ010000008.1"/>
</dbReference>
<dbReference type="Gene3D" id="1.10.238.160">
    <property type="match status" value="1"/>
</dbReference>
<name>A0ABW4DY55_9RHOB</name>
<protein>
    <submittedName>
        <fullName evidence="1">Helix-turn-helix transcriptional regulator</fullName>
    </submittedName>
</protein>